<evidence type="ECO:0000313" key="1">
    <source>
        <dbReference type="EMBL" id="KAK9016313.1"/>
    </source>
</evidence>
<dbReference type="SUPFAM" id="SSF53720">
    <property type="entry name" value="ALDH-like"/>
    <property type="match status" value="1"/>
</dbReference>
<dbReference type="Proteomes" id="UP001396334">
    <property type="component" value="Unassembled WGS sequence"/>
</dbReference>
<dbReference type="EMBL" id="JBBPBN010000020">
    <property type="protein sequence ID" value="KAK9016313.1"/>
    <property type="molecule type" value="Genomic_DNA"/>
</dbReference>
<dbReference type="Gene3D" id="3.40.1160.10">
    <property type="entry name" value="Acetylglutamate kinase-like"/>
    <property type="match status" value="1"/>
</dbReference>
<dbReference type="PANTHER" id="PTHR11063">
    <property type="entry name" value="GLUTAMATE SEMIALDEHYDE DEHYDROGENASE"/>
    <property type="match status" value="1"/>
</dbReference>
<organism evidence="1 2">
    <name type="scientific">Hibiscus sabdariffa</name>
    <name type="common">roselle</name>
    <dbReference type="NCBI Taxonomy" id="183260"/>
    <lineage>
        <taxon>Eukaryota</taxon>
        <taxon>Viridiplantae</taxon>
        <taxon>Streptophyta</taxon>
        <taxon>Embryophyta</taxon>
        <taxon>Tracheophyta</taxon>
        <taxon>Spermatophyta</taxon>
        <taxon>Magnoliopsida</taxon>
        <taxon>eudicotyledons</taxon>
        <taxon>Gunneridae</taxon>
        <taxon>Pentapetalae</taxon>
        <taxon>rosids</taxon>
        <taxon>malvids</taxon>
        <taxon>Malvales</taxon>
        <taxon>Malvaceae</taxon>
        <taxon>Malvoideae</taxon>
        <taxon>Hibiscus</taxon>
    </lineage>
</organism>
<name>A0ABR2RU34_9ROSI</name>
<comment type="caution">
    <text evidence="1">The sequence shown here is derived from an EMBL/GenBank/DDBJ whole genome shotgun (WGS) entry which is preliminary data.</text>
</comment>
<reference evidence="1 2" key="1">
    <citation type="journal article" date="2024" name="G3 (Bethesda)">
        <title>Genome assembly of Hibiscus sabdariffa L. provides insights into metabolisms of medicinal natural products.</title>
        <authorList>
            <person name="Kim T."/>
        </authorList>
    </citation>
    <scope>NUCLEOTIDE SEQUENCE [LARGE SCALE GENOMIC DNA]</scope>
    <source>
        <strain evidence="1">TK-2024</strain>
        <tissue evidence="1">Old leaves</tissue>
    </source>
</reference>
<evidence type="ECO:0000313" key="2">
    <source>
        <dbReference type="Proteomes" id="UP001396334"/>
    </source>
</evidence>
<sequence length="131" mass="13748">MTAKVDAAVCAASSGIPVVITSGYATANIIKVLEGKPVGTLFHKAAHLWTSVKEVSAREMAVSARECSKRLQTMKSEDRRKLLLGIADALQANETSIMAENAADVAAAEAEGYEKALISRLALKSGKASIC</sequence>
<accession>A0ABR2RU34</accession>
<dbReference type="Gene3D" id="3.40.605.10">
    <property type="entry name" value="Aldehyde Dehydrogenase, Chain A, domain 1"/>
    <property type="match status" value="1"/>
</dbReference>
<dbReference type="PANTHER" id="PTHR11063:SF27">
    <property type="entry name" value="DELTA-1-PYRROLINE-5-CARBOXYLATE SYNTHASE"/>
    <property type="match status" value="1"/>
</dbReference>
<gene>
    <name evidence="1" type="ORF">V6N11_078815</name>
</gene>
<dbReference type="InterPro" id="IPR036393">
    <property type="entry name" value="AceGlu_kinase-like_sf"/>
</dbReference>
<keyword evidence="2" id="KW-1185">Reference proteome</keyword>
<proteinExistence type="predicted"/>
<dbReference type="InterPro" id="IPR016161">
    <property type="entry name" value="Ald_DH/histidinol_DH"/>
</dbReference>
<dbReference type="InterPro" id="IPR016162">
    <property type="entry name" value="Ald_DH_N"/>
</dbReference>
<protein>
    <submittedName>
        <fullName evidence="1">Uncharacterized protein</fullName>
    </submittedName>
</protein>
<dbReference type="SUPFAM" id="SSF53633">
    <property type="entry name" value="Carbamate kinase-like"/>
    <property type="match status" value="1"/>
</dbReference>